<accession>A0AAV4WQ95</accession>
<keyword evidence="2" id="KW-1185">Reference proteome</keyword>
<comment type="caution">
    <text evidence="1">The sequence shown here is derived from an EMBL/GenBank/DDBJ whole genome shotgun (WGS) entry which is preliminary data.</text>
</comment>
<reference evidence="1 2" key="1">
    <citation type="submission" date="2021-06" db="EMBL/GenBank/DDBJ databases">
        <title>Caerostris extrusa draft genome.</title>
        <authorList>
            <person name="Kono N."/>
            <person name="Arakawa K."/>
        </authorList>
    </citation>
    <scope>NUCLEOTIDE SEQUENCE [LARGE SCALE GENOMIC DNA]</scope>
</reference>
<name>A0AAV4WQ95_CAEEX</name>
<organism evidence="1 2">
    <name type="scientific">Caerostris extrusa</name>
    <name type="common">Bark spider</name>
    <name type="synonym">Caerostris bankana</name>
    <dbReference type="NCBI Taxonomy" id="172846"/>
    <lineage>
        <taxon>Eukaryota</taxon>
        <taxon>Metazoa</taxon>
        <taxon>Ecdysozoa</taxon>
        <taxon>Arthropoda</taxon>
        <taxon>Chelicerata</taxon>
        <taxon>Arachnida</taxon>
        <taxon>Araneae</taxon>
        <taxon>Araneomorphae</taxon>
        <taxon>Entelegynae</taxon>
        <taxon>Araneoidea</taxon>
        <taxon>Araneidae</taxon>
        <taxon>Caerostris</taxon>
    </lineage>
</organism>
<evidence type="ECO:0000313" key="1">
    <source>
        <dbReference type="EMBL" id="GIY83884.1"/>
    </source>
</evidence>
<dbReference type="AlphaFoldDB" id="A0AAV4WQ95"/>
<dbReference type="Proteomes" id="UP001054945">
    <property type="component" value="Unassembled WGS sequence"/>
</dbReference>
<gene>
    <name evidence="1" type="ORF">CEXT_573111</name>
</gene>
<proteinExistence type="predicted"/>
<protein>
    <submittedName>
        <fullName evidence="1">Uncharacterized protein</fullName>
    </submittedName>
</protein>
<evidence type="ECO:0000313" key="2">
    <source>
        <dbReference type="Proteomes" id="UP001054945"/>
    </source>
</evidence>
<sequence>MDVQHPGVLQDTIRQLRVVTSAGQVSLVVVLAGVEDETTHSEVLLPRRALRDPGSELLSSSHHDTCAGVEHPWPRRRFLQGDPQIGTVHAGDVHVRRLHCNVRGMM</sequence>
<dbReference type="EMBL" id="BPLR01016439">
    <property type="protein sequence ID" value="GIY83884.1"/>
    <property type="molecule type" value="Genomic_DNA"/>
</dbReference>